<evidence type="ECO:0000256" key="6">
    <source>
        <dbReference type="SAM" id="Phobius"/>
    </source>
</evidence>
<feature type="transmembrane region" description="Helical" evidence="6">
    <location>
        <begin position="335"/>
        <end position="356"/>
    </location>
</feature>
<dbReference type="OrthoDB" id="6428670at2759"/>
<dbReference type="FunFam" id="1.20.1250.20:FF:000532">
    <property type="entry name" value="SLC (SoLute Carrier) homolog"/>
    <property type="match status" value="1"/>
</dbReference>
<comment type="subcellular location">
    <subcellularLocation>
        <location evidence="1">Membrane</location>
        <topology evidence="1">Multi-pass membrane protein</topology>
    </subcellularLocation>
</comment>
<sequence>MVNNTAVNAQTNSSITVASSCPVNTTDSGGQSFHEKEGEFNWSPAIQGYVLGARFLGYVVTQMPGGLLAQTYGAKKTLVCGLFLSSVAHVLSPFAAWTSSYLMMVVQFLKGFGQGFLPSAHCVLSANWFPSPERGLLNSLVLSGYSVGSLLTGFSAGALCSSTFLGGWPSVFYIHGGLGLLLCLCFQLFLFESPRCHPTIKEAELNYILQNQEMDLSEKRPPIPWKKIFTSVPVYAMMYAVIAIYWIGAHFILIQPIFLGTILRFSIHENGIFTSLPFIFQLIFIYSGGWVSSWLNNHNYVGVDKVRKGCNLLCCLGYSLGLLGVYFAGCDRWTSAFLSVAAMSFNGFSSTGCMITPVDMSPTFAGTLMGLASTVACVAAFLFPVLVGIMTNEEQTLEQWNKIFMLCIALIMSSGIIFCVFGSAEVQSWNYPENEETDKNHSKEKKMEEPTEAIAQSVDAVMHL</sequence>
<dbReference type="GO" id="GO:0006820">
    <property type="term" value="P:monoatomic anion transport"/>
    <property type="evidence" value="ECO:0007669"/>
    <property type="project" value="TreeGrafter"/>
</dbReference>
<name>A0A8X6QCR1_NEPPI</name>
<feature type="transmembrane region" description="Helical" evidence="6">
    <location>
        <begin position="278"/>
        <end position="297"/>
    </location>
</feature>
<dbReference type="PANTHER" id="PTHR11662">
    <property type="entry name" value="SOLUTE CARRIER FAMILY 17"/>
    <property type="match status" value="1"/>
</dbReference>
<keyword evidence="4 6" id="KW-0472">Membrane</keyword>
<keyword evidence="9" id="KW-1185">Reference proteome</keyword>
<evidence type="ECO:0000256" key="1">
    <source>
        <dbReference type="ARBA" id="ARBA00004141"/>
    </source>
</evidence>
<dbReference type="Proteomes" id="UP000887013">
    <property type="component" value="Unassembled WGS sequence"/>
</dbReference>
<protein>
    <submittedName>
        <fullName evidence="8">Putative inorganic phosphate cotransporter</fullName>
    </submittedName>
</protein>
<dbReference type="InterPro" id="IPR036259">
    <property type="entry name" value="MFS_trans_sf"/>
</dbReference>
<keyword evidence="2 6" id="KW-0812">Transmembrane</keyword>
<dbReference type="EMBL" id="BMAW01080195">
    <property type="protein sequence ID" value="GFU18459.1"/>
    <property type="molecule type" value="Genomic_DNA"/>
</dbReference>
<dbReference type="InterPro" id="IPR011701">
    <property type="entry name" value="MFS"/>
</dbReference>
<dbReference type="AlphaFoldDB" id="A0A8X6QCR1"/>
<feature type="transmembrane region" description="Helical" evidence="6">
    <location>
        <begin position="78"/>
        <end position="99"/>
    </location>
</feature>
<dbReference type="Pfam" id="PF07690">
    <property type="entry name" value="MFS_1"/>
    <property type="match status" value="1"/>
</dbReference>
<organism evidence="8 9">
    <name type="scientific">Nephila pilipes</name>
    <name type="common">Giant wood spider</name>
    <name type="synonym">Nephila maculata</name>
    <dbReference type="NCBI Taxonomy" id="299642"/>
    <lineage>
        <taxon>Eukaryota</taxon>
        <taxon>Metazoa</taxon>
        <taxon>Ecdysozoa</taxon>
        <taxon>Arthropoda</taxon>
        <taxon>Chelicerata</taxon>
        <taxon>Arachnida</taxon>
        <taxon>Araneae</taxon>
        <taxon>Araneomorphae</taxon>
        <taxon>Entelegynae</taxon>
        <taxon>Araneoidea</taxon>
        <taxon>Nephilidae</taxon>
        <taxon>Nephila</taxon>
    </lineage>
</organism>
<evidence type="ECO:0000256" key="5">
    <source>
        <dbReference type="SAM" id="MobiDB-lite"/>
    </source>
</evidence>
<dbReference type="SUPFAM" id="SSF103473">
    <property type="entry name" value="MFS general substrate transporter"/>
    <property type="match status" value="1"/>
</dbReference>
<dbReference type="InterPro" id="IPR020846">
    <property type="entry name" value="MFS_dom"/>
</dbReference>
<feature type="transmembrane region" description="Helical" evidence="6">
    <location>
        <begin position="234"/>
        <end position="258"/>
    </location>
</feature>
<dbReference type="Gene3D" id="1.20.1250.20">
    <property type="entry name" value="MFS general substrate transporter like domains"/>
    <property type="match status" value="2"/>
</dbReference>
<feature type="transmembrane region" description="Helical" evidence="6">
    <location>
        <begin position="141"/>
        <end position="165"/>
    </location>
</feature>
<evidence type="ECO:0000313" key="9">
    <source>
        <dbReference type="Proteomes" id="UP000887013"/>
    </source>
</evidence>
<feature type="domain" description="Major facilitator superfamily (MFS) profile" evidence="7">
    <location>
        <begin position="1"/>
        <end position="427"/>
    </location>
</feature>
<evidence type="ECO:0000256" key="2">
    <source>
        <dbReference type="ARBA" id="ARBA00022692"/>
    </source>
</evidence>
<feature type="region of interest" description="Disordered" evidence="5">
    <location>
        <begin position="432"/>
        <end position="451"/>
    </location>
</feature>
<evidence type="ECO:0000259" key="7">
    <source>
        <dbReference type="PROSITE" id="PS50850"/>
    </source>
</evidence>
<feature type="compositionally biased region" description="Basic and acidic residues" evidence="5">
    <location>
        <begin position="437"/>
        <end position="449"/>
    </location>
</feature>
<evidence type="ECO:0000313" key="8">
    <source>
        <dbReference type="EMBL" id="GFU18459.1"/>
    </source>
</evidence>
<dbReference type="PROSITE" id="PS50850">
    <property type="entry name" value="MFS"/>
    <property type="match status" value="1"/>
</dbReference>
<evidence type="ECO:0000256" key="3">
    <source>
        <dbReference type="ARBA" id="ARBA00022989"/>
    </source>
</evidence>
<feature type="transmembrane region" description="Helical" evidence="6">
    <location>
        <begin position="171"/>
        <end position="191"/>
    </location>
</feature>
<dbReference type="GO" id="GO:0016020">
    <property type="term" value="C:membrane"/>
    <property type="evidence" value="ECO:0007669"/>
    <property type="project" value="UniProtKB-SubCell"/>
</dbReference>
<proteinExistence type="predicted"/>
<accession>A0A8X6QCR1</accession>
<gene>
    <name evidence="8" type="primary">Picot</name>
    <name evidence="8" type="ORF">NPIL_554611</name>
</gene>
<comment type="caution">
    <text evidence="8">The sequence shown here is derived from an EMBL/GenBank/DDBJ whole genome shotgun (WGS) entry which is preliminary data.</text>
</comment>
<reference evidence="8" key="1">
    <citation type="submission" date="2020-08" db="EMBL/GenBank/DDBJ databases">
        <title>Multicomponent nature underlies the extraordinary mechanical properties of spider dragline silk.</title>
        <authorList>
            <person name="Kono N."/>
            <person name="Nakamura H."/>
            <person name="Mori M."/>
            <person name="Yoshida Y."/>
            <person name="Ohtoshi R."/>
            <person name="Malay A.D."/>
            <person name="Moran D.A.P."/>
            <person name="Tomita M."/>
            <person name="Numata K."/>
            <person name="Arakawa K."/>
        </authorList>
    </citation>
    <scope>NUCLEOTIDE SEQUENCE</scope>
</reference>
<dbReference type="PANTHER" id="PTHR11662:SF399">
    <property type="entry name" value="FI19708P1-RELATED"/>
    <property type="match status" value="1"/>
</dbReference>
<feature type="transmembrane region" description="Helical" evidence="6">
    <location>
        <begin position="309"/>
        <end position="329"/>
    </location>
</feature>
<dbReference type="GO" id="GO:0022857">
    <property type="term" value="F:transmembrane transporter activity"/>
    <property type="evidence" value="ECO:0007669"/>
    <property type="project" value="InterPro"/>
</dbReference>
<feature type="transmembrane region" description="Helical" evidence="6">
    <location>
        <begin position="403"/>
        <end position="424"/>
    </location>
</feature>
<dbReference type="InterPro" id="IPR050382">
    <property type="entry name" value="MFS_Na/Anion_cotransporter"/>
</dbReference>
<evidence type="ECO:0000256" key="4">
    <source>
        <dbReference type="ARBA" id="ARBA00023136"/>
    </source>
</evidence>
<keyword evidence="3 6" id="KW-1133">Transmembrane helix</keyword>
<feature type="transmembrane region" description="Helical" evidence="6">
    <location>
        <begin position="368"/>
        <end position="391"/>
    </location>
</feature>